<reference evidence="2 3" key="1">
    <citation type="journal article" date="2024" name="Fungal Genet. Biol.">
        <title>The porcine skin microbiome exhibits broad fungal antagonism.</title>
        <authorList>
            <person name="De La Cruz K.F."/>
            <person name="Townsend E.C."/>
            <person name="Alex Cheong J.Z."/>
            <person name="Salamzade R."/>
            <person name="Liu A."/>
            <person name="Sandstrom S."/>
            <person name="Davila E."/>
            <person name="Huang L."/>
            <person name="Xu K.H."/>
            <person name="Wu S.Y."/>
            <person name="Meudt J.J."/>
            <person name="Shanmuganayagam D."/>
            <person name="Gibson A.L.F."/>
            <person name="Kalan L.R."/>
        </authorList>
    </citation>
    <scope>NUCLEOTIDE SEQUENCE [LARGE SCALE GENOMIC DNA]</scope>
    <source>
        <strain evidence="2 3">LK2625</strain>
    </source>
</reference>
<accession>A0ABV3V5T6</accession>
<feature type="region of interest" description="Disordered" evidence="1">
    <location>
        <begin position="1"/>
        <end position="47"/>
    </location>
</feature>
<dbReference type="RefSeq" id="WP_368630343.1">
    <property type="nucleotide sequence ID" value="NZ_JAYWLU010000029.1"/>
</dbReference>
<protein>
    <recommendedName>
        <fullName evidence="4">RNA polymerase sigma factor 70 region 4 type 2 domain-containing protein</fullName>
    </recommendedName>
</protein>
<dbReference type="Proteomes" id="UP001558481">
    <property type="component" value="Unassembled WGS sequence"/>
</dbReference>
<keyword evidence="3" id="KW-1185">Reference proteome</keyword>
<sequence>MMTKRPSVYARYSRGSATAKEAATRAGTSERTAQRWTSRSRTEWLQQKADEREAIRAYHDDEGNSWTETAKHFRLNISTVKQRAYRARKERAGEKCDEQVSEDTSGRLFNALRQG</sequence>
<comment type="caution">
    <text evidence="2">The sequence shown here is derived from an EMBL/GenBank/DDBJ whole genome shotgun (WGS) entry which is preliminary data.</text>
</comment>
<gene>
    <name evidence="2" type="ORF">VVR66_15540</name>
</gene>
<dbReference type="EMBL" id="JAYWLU010000029">
    <property type="protein sequence ID" value="MEX3596124.1"/>
    <property type="molecule type" value="Genomic_DNA"/>
</dbReference>
<evidence type="ECO:0000256" key="1">
    <source>
        <dbReference type="SAM" id="MobiDB-lite"/>
    </source>
</evidence>
<name>A0ABV3V5T6_9MICC</name>
<feature type="region of interest" description="Disordered" evidence="1">
    <location>
        <begin position="95"/>
        <end position="115"/>
    </location>
</feature>
<evidence type="ECO:0008006" key="4">
    <source>
        <dbReference type="Google" id="ProtNLM"/>
    </source>
</evidence>
<evidence type="ECO:0000313" key="3">
    <source>
        <dbReference type="Proteomes" id="UP001558481"/>
    </source>
</evidence>
<organism evidence="2 3">
    <name type="scientific">Kocuria carniphila</name>
    <dbReference type="NCBI Taxonomy" id="262208"/>
    <lineage>
        <taxon>Bacteria</taxon>
        <taxon>Bacillati</taxon>
        <taxon>Actinomycetota</taxon>
        <taxon>Actinomycetes</taxon>
        <taxon>Micrococcales</taxon>
        <taxon>Micrococcaceae</taxon>
        <taxon>Kocuria</taxon>
    </lineage>
</organism>
<feature type="compositionally biased region" description="Polar residues" evidence="1">
    <location>
        <begin position="26"/>
        <end position="45"/>
    </location>
</feature>
<proteinExistence type="predicted"/>
<evidence type="ECO:0000313" key="2">
    <source>
        <dbReference type="EMBL" id="MEX3596124.1"/>
    </source>
</evidence>